<dbReference type="RefSeq" id="WP_085176948.1">
    <property type="nucleotide sequence ID" value="NZ_LQPC01000047.1"/>
</dbReference>
<evidence type="ECO:0000259" key="2">
    <source>
        <dbReference type="Pfam" id="PF02720"/>
    </source>
</evidence>
<protein>
    <recommendedName>
        <fullName evidence="2">DUF222 domain-containing protein</fullName>
    </recommendedName>
</protein>
<dbReference type="EMBL" id="LQPC01000047">
    <property type="protein sequence ID" value="ORV84224.1"/>
    <property type="molecule type" value="Genomic_DNA"/>
</dbReference>
<accession>A0A1X1WCD8</accession>
<dbReference type="Proteomes" id="UP000193622">
    <property type="component" value="Unassembled WGS sequence"/>
</dbReference>
<feature type="domain" description="DUF222" evidence="2">
    <location>
        <begin position="33"/>
        <end position="397"/>
    </location>
</feature>
<evidence type="ECO:0000313" key="4">
    <source>
        <dbReference type="Proteomes" id="UP000193622"/>
    </source>
</evidence>
<organism evidence="3 4">
    <name type="scientific">Mycolicibacterium iranicum</name>
    <name type="common">Mycobacterium iranicum</name>
    <dbReference type="NCBI Taxonomy" id="912594"/>
    <lineage>
        <taxon>Bacteria</taxon>
        <taxon>Bacillati</taxon>
        <taxon>Actinomycetota</taxon>
        <taxon>Actinomycetes</taxon>
        <taxon>Mycobacteriales</taxon>
        <taxon>Mycobacteriaceae</taxon>
        <taxon>Mycolicibacterium</taxon>
    </lineage>
</organism>
<proteinExistence type="predicted"/>
<reference evidence="3 4" key="1">
    <citation type="submission" date="2016-01" db="EMBL/GenBank/DDBJ databases">
        <title>The new phylogeny of the genus Mycobacterium.</title>
        <authorList>
            <person name="Tarcisio F."/>
            <person name="Conor M."/>
            <person name="Antonella G."/>
            <person name="Elisabetta G."/>
            <person name="Giulia F.S."/>
            <person name="Sara T."/>
            <person name="Anna F."/>
            <person name="Clotilde B."/>
            <person name="Roberto B."/>
            <person name="Veronica D.S."/>
            <person name="Fabio R."/>
            <person name="Monica P."/>
            <person name="Olivier J."/>
            <person name="Enrico T."/>
            <person name="Nicola S."/>
        </authorList>
    </citation>
    <scope>NUCLEOTIDE SEQUENCE [LARGE SCALE GENOMIC DNA]</scope>
    <source>
        <strain evidence="3 4">DSM 45541</strain>
    </source>
</reference>
<feature type="region of interest" description="Disordered" evidence="1">
    <location>
        <begin position="176"/>
        <end position="196"/>
    </location>
</feature>
<dbReference type="InterPro" id="IPR003615">
    <property type="entry name" value="HNH_nuc"/>
</dbReference>
<name>A0A1X1WCD8_MYCIR</name>
<feature type="compositionally biased region" description="Basic and acidic residues" evidence="1">
    <location>
        <begin position="277"/>
        <end position="290"/>
    </location>
</feature>
<dbReference type="InterPro" id="IPR003870">
    <property type="entry name" value="DUF222"/>
</dbReference>
<sequence>MEVVSDAVAVMSEQIAVLSKACDELSHRELIGLLAELATVTRSVPTLEHKVLARLLAETEPHRLGEATWKKVLTTALRVSGREAARRLVRAKTLGPRRSLSGEPLAPLWEATATAQADGLLDEEHVSVIAKFHKALPTWVDAGTRAQADAELARQGGGLDPENLAAAARYLLIKIDQDGPQPSEKDRKRTRGLRFGRQQADGSSFLSGWVTATFRAAVEAVWAKDAAPGHNIPDYELNEPAEAVSTAEAAAGGPAVADEPVEAVSSDNETVDADAAVADHDPRPEARSSDPRTQAQRNHDALEAMTFRALESGQLGTHNGLPVTVIVSTTLQDLEKGAGVAVTGGGTLLPMRDLIRLATNAFHYLYVYDKHTSESLYLGRTKRLANPAQRIVAHARDRGCTRPGCAAPGYWCQLHHAVTDWKNGGQSNVDDFTLACGADHRMLDNTDWRTRKNTKGQTEWLPPPDLDTGQHRTNGYHHPERYLLPEDQDDEP</sequence>
<dbReference type="Pfam" id="PF02720">
    <property type="entry name" value="DUF222"/>
    <property type="match status" value="1"/>
</dbReference>
<evidence type="ECO:0000256" key="1">
    <source>
        <dbReference type="SAM" id="MobiDB-lite"/>
    </source>
</evidence>
<dbReference type="AlphaFoldDB" id="A0A1X1WCD8"/>
<feature type="region of interest" description="Disordered" evidence="1">
    <location>
        <begin position="246"/>
        <end position="297"/>
    </location>
</feature>
<evidence type="ECO:0000313" key="3">
    <source>
        <dbReference type="EMBL" id="ORV84224.1"/>
    </source>
</evidence>
<feature type="region of interest" description="Disordered" evidence="1">
    <location>
        <begin position="453"/>
        <end position="492"/>
    </location>
</feature>
<dbReference type="CDD" id="cd00085">
    <property type="entry name" value="HNHc"/>
    <property type="match status" value="1"/>
</dbReference>
<comment type="caution">
    <text evidence="3">The sequence shown here is derived from an EMBL/GenBank/DDBJ whole genome shotgun (WGS) entry which is preliminary data.</text>
</comment>
<gene>
    <name evidence="3" type="ORF">AWC12_22305</name>
</gene>
<feature type="compositionally biased region" description="Low complexity" evidence="1">
    <location>
        <begin position="246"/>
        <end position="258"/>
    </location>
</feature>